<evidence type="ECO:0000313" key="4">
    <source>
        <dbReference type="Proteomes" id="UP000557566"/>
    </source>
</evidence>
<dbReference type="GO" id="GO:0006798">
    <property type="term" value="P:polyphosphate catabolic process"/>
    <property type="evidence" value="ECO:0007669"/>
    <property type="project" value="TreeGrafter"/>
</dbReference>
<dbReference type="Gene3D" id="3.60.21.10">
    <property type="match status" value="1"/>
</dbReference>
<dbReference type="InterPro" id="IPR004843">
    <property type="entry name" value="Calcineurin-like_PHP"/>
</dbReference>
<evidence type="ECO:0000259" key="2">
    <source>
        <dbReference type="Pfam" id="PF00149"/>
    </source>
</evidence>
<reference evidence="3 4" key="1">
    <citation type="journal article" date="2020" name="Genome Biol. Evol.">
        <title>A new high-quality draft genome assembly of the Chinese cordyceps Ophiocordyceps sinensis.</title>
        <authorList>
            <person name="Shu R."/>
            <person name="Zhang J."/>
            <person name="Meng Q."/>
            <person name="Zhang H."/>
            <person name="Zhou G."/>
            <person name="Li M."/>
            <person name="Wu P."/>
            <person name="Zhao Y."/>
            <person name="Chen C."/>
            <person name="Qin Q."/>
        </authorList>
    </citation>
    <scope>NUCLEOTIDE SEQUENCE [LARGE SCALE GENOMIC DNA]</scope>
    <source>
        <strain evidence="3 4">IOZ07</strain>
    </source>
</reference>
<dbReference type="AlphaFoldDB" id="A0A8H4PSZ6"/>
<dbReference type="CDD" id="cd00144">
    <property type="entry name" value="MPP_PPP_family"/>
    <property type="match status" value="1"/>
</dbReference>
<dbReference type="OrthoDB" id="10267127at2759"/>
<dbReference type="Pfam" id="PF00149">
    <property type="entry name" value="Metallophos"/>
    <property type="match status" value="1"/>
</dbReference>
<gene>
    <name evidence="3" type="ORF">G6O67_001883</name>
</gene>
<feature type="region of interest" description="Disordered" evidence="1">
    <location>
        <begin position="60"/>
        <end position="93"/>
    </location>
</feature>
<dbReference type="GO" id="GO:0016791">
    <property type="term" value="F:phosphatase activity"/>
    <property type="evidence" value="ECO:0007669"/>
    <property type="project" value="TreeGrafter"/>
</dbReference>
<evidence type="ECO:0000256" key="1">
    <source>
        <dbReference type="SAM" id="MobiDB-lite"/>
    </source>
</evidence>
<feature type="domain" description="Calcineurin-like phosphoesterase" evidence="2">
    <location>
        <begin position="127"/>
        <end position="362"/>
    </location>
</feature>
<dbReference type="GO" id="GO:0000298">
    <property type="term" value="F:endopolyphosphatase activity"/>
    <property type="evidence" value="ECO:0007669"/>
    <property type="project" value="TreeGrafter"/>
</dbReference>
<dbReference type="Proteomes" id="UP000557566">
    <property type="component" value="Unassembled WGS sequence"/>
</dbReference>
<sequence length="414" mass="44780">MGAILAISQAQQRSLVFAATFFFIASVYLCSTRLFNMSFSHEALGRPVASDALGRPVANDAVGRPVANDAGPGPQQPPPDEHHDEIPLGPADLPMSYGEYRRPNLDGLTLVASLPRQYVPTPDNGRRLVVVGDVHGMDAELARLLGDVGYDAARDHVVAVGDMVAKGPDSSAVVSRLMGLNASAVRGNHEDRVLLSRAEVDLAQGISAELASPEAERHRGQAAHLAVARSLSSEQIDWLSRLPVVLEAHPLPLYVVHAGLVPGVPVEKQDPWAVMNMRTLVYPREDLRKTDNQKKKQDLRRRQETPAAQHDQDAIDHSAPHLDRAVAVPVEHRKGEPWANDWNRHQQRLAPPARRTVIYGHDAKTGYVEGEHTLGIDSGCVAGGALTALVVEAAPDGGFKRTVTQVACGKAHER</sequence>
<organism evidence="3 4">
    <name type="scientific">Ophiocordyceps sinensis</name>
    <dbReference type="NCBI Taxonomy" id="72228"/>
    <lineage>
        <taxon>Eukaryota</taxon>
        <taxon>Fungi</taxon>
        <taxon>Dikarya</taxon>
        <taxon>Ascomycota</taxon>
        <taxon>Pezizomycotina</taxon>
        <taxon>Sordariomycetes</taxon>
        <taxon>Hypocreomycetidae</taxon>
        <taxon>Hypocreales</taxon>
        <taxon>Ophiocordycipitaceae</taxon>
        <taxon>Ophiocordyceps</taxon>
    </lineage>
</organism>
<evidence type="ECO:0000313" key="3">
    <source>
        <dbReference type="EMBL" id="KAF4509951.1"/>
    </source>
</evidence>
<comment type="caution">
    <text evidence="3">The sequence shown here is derived from an EMBL/GenBank/DDBJ whole genome shotgun (WGS) entry which is preliminary data.</text>
</comment>
<dbReference type="SUPFAM" id="SSF56300">
    <property type="entry name" value="Metallo-dependent phosphatases"/>
    <property type="match status" value="1"/>
</dbReference>
<accession>A0A8H4PSZ6</accession>
<protein>
    <recommendedName>
        <fullName evidence="2">Calcineurin-like phosphoesterase domain-containing protein</fullName>
    </recommendedName>
</protein>
<dbReference type="PANTHER" id="PTHR42850">
    <property type="entry name" value="METALLOPHOSPHOESTERASE"/>
    <property type="match status" value="1"/>
</dbReference>
<dbReference type="GO" id="GO:0005737">
    <property type="term" value="C:cytoplasm"/>
    <property type="evidence" value="ECO:0007669"/>
    <property type="project" value="TreeGrafter"/>
</dbReference>
<dbReference type="PANTHER" id="PTHR42850:SF4">
    <property type="entry name" value="ZINC-DEPENDENT ENDOPOLYPHOSPHATASE"/>
    <property type="match status" value="1"/>
</dbReference>
<feature type="region of interest" description="Disordered" evidence="1">
    <location>
        <begin position="285"/>
        <end position="320"/>
    </location>
</feature>
<name>A0A8H4PSZ6_9HYPO</name>
<proteinExistence type="predicted"/>
<dbReference type="EMBL" id="JAAVMX010000003">
    <property type="protein sequence ID" value="KAF4509951.1"/>
    <property type="molecule type" value="Genomic_DNA"/>
</dbReference>
<dbReference type="InterPro" id="IPR029052">
    <property type="entry name" value="Metallo-depent_PP-like"/>
</dbReference>
<dbReference type="InterPro" id="IPR050126">
    <property type="entry name" value="Ap4A_hydrolase"/>
</dbReference>
<keyword evidence="4" id="KW-1185">Reference proteome</keyword>